<name>A0ABQ2AEN5_9BACT</name>
<dbReference type="InterPro" id="IPR011042">
    <property type="entry name" value="6-blade_b-propeller_TolB-like"/>
</dbReference>
<dbReference type="InterPro" id="IPR026444">
    <property type="entry name" value="Secre_tail"/>
</dbReference>
<keyword evidence="3" id="KW-1185">Reference proteome</keyword>
<dbReference type="SUPFAM" id="SSF50969">
    <property type="entry name" value="YVTN repeat-like/Quinoprotein amine dehydrogenase"/>
    <property type="match status" value="1"/>
</dbReference>
<feature type="domain" description="Secretion system C-terminal sorting" evidence="1">
    <location>
        <begin position="976"/>
        <end position="1051"/>
    </location>
</feature>
<evidence type="ECO:0000259" key="1">
    <source>
        <dbReference type="Pfam" id="PF18962"/>
    </source>
</evidence>
<dbReference type="Gene3D" id="2.120.10.30">
    <property type="entry name" value="TolB, C-terminal domain"/>
    <property type="match status" value="1"/>
</dbReference>
<reference evidence="3" key="1">
    <citation type="journal article" date="2019" name="Int. J. Syst. Evol. Microbiol.">
        <title>The Global Catalogue of Microorganisms (GCM) 10K type strain sequencing project: providing services to taxonomists for standard genome sequencing and annotation.</title>
        <authorList>
            <consortium name="The Broad Institute Genomics Platform"/>
            <consortium name="The Broad Institute Genome Sequencing Center for Infectious Disease"/>
            <person name="Wu L."/>
            <person name="Ma J."/>
        </authorList>
    </citation>
    <scope>NUCLEOTIDE SEQUENCE [LARGE SCALE GENOMIC DNA]</scope>
    <source>
        <strain evidence="3">CGMCC 1.14966</strain>
    </source>
</reference>
<comment type="caution">
    <text evidence="2">The sequence shown here is derived from an EMBL/GenBank/DDBJ whole genome shotgun (WGS) entry which is preliminary data.</text>
</comment>
<protein>
    <recommendedName>
        <fullName evidence="1">Secretion system C-terminal sorting domain-containing protein</fullName>
    </recommendedName>
</protein>
<sequence>MTRPFPKLLMKRFYPFARIDNSWYTVGLLALLLGLAAPGRAQVFYLTAGSGGSNPGGTTTSDDALTRINYDGNNPVVIASAITGSPFLLALDGDATRAFIYESVPANRAIKVLNMSTGALIRSFAVNGAVTAMRYDAAADYLYYLTAGPDDAVVEAADALSRVHADGTGTQVLKPSLAAAPQLLVLNVGGGELYFYDDAPGARVINALSFASYAPTRTTAVTERVTGLEYDQGSNFIYYLTSGAANAQNAADALRRFRPDGSGAALVASSVTNSPQHLGLDAGNNRAFIYEGQTVSRGIRVINLTTGAQIGNYPVGSDITALATPTVATVVTGAASALTSTSATLGGTVTQTGGAGVTERGVVYSATNAVPTIGSATQLVLGSGTGSFSATASGLTLSTTYYVRAYAISTAGTAYSNVVAFTTTGPVVIWNGSVSTDWFDANNWTGGVPTPTLDALIPAGAPRYPLLTTGVPTAKTLTLDADGQLNQAGATLDLKGAFVTNGAYTATGGTVALSGTAPQAVGGAREARFWNLSVGTAGAMLSGPTALQRVLTLGANLSTNGNAFTLLSGPGGTALVVNSNGVVSGNATVQRYLDPRLNPGLGYRHYSAPVRNTTVADLVTAGFAPVLNLTYNTSPIPGTVSPFPTVYGYDQARLATVTSNLTPFDQGWFSLAASTDALAVGRGYTVQIGGGELVDFVGTLNNGDQTVGLSRNTGATAASAGWALLGNPYPAPLALNAVAAADRPNLDGASYVFETADRYAGQYRTFANGLGGNPVVPVGQGFFVRVSAGQTSGGFTFRNSQRLTGFDATAMQRTTADLRPQVQLALQASSSGLRDNLYVYFETGATAGVDAQFDAVKLPNTTGLNLATQVAGTELAIDGRPLLVPGTPDLTVPLAVWGPATGAYTLEAAQLLNLPAGTRVYLRDRQAGVLIDLQQQPRYAFTLDASATAPRFELLFAQQAGVLGAVAASLARQVALYPNPATTSVTVELPAALRHSPVSAILFDGLGRVVVRQQLPAGAAAHQLPLAAVPAGLYLLRLQTEAGVVVKKLVVN</sequence>
<organism evidence="2 3">
    <name type="scientific">Hymenobacter frigidus</name>
    <dbReference type="NCBI Taxonomy" id="1524095"/>
    <lineage>
        <taxon>Bacteria</taxon>
        <taxon>Pseudomonadati</taxon>
        <taxon>Bacteroidota</taxon>
        <taxon>Cytophagia</taxon>
        <taxon>Cytophagales</taxon>
        <taxon>Hymenobacteraceae</taxon>
        <taxon>Hymenobacter</taxon>
    </lineage>
</organism>
<dbReference type="NCBIfam" id="TIGR04183">
    <property type="entry name" value="Por_Secre_tail"/>
    <property type="match status" value="1"/>
</dbReference>
<dbReference type="Pfam" id="PF18962">
    <property type="entry name" value="Por_Secre_tail"/>
    <property type="match status" value="1"/>
</dbReference>
<evidence type="ECO:0000313" key="3">
    <source>
        <dbReference type="Proteomes" id="UP000637774"/>
    </source>
</evidence>
<proteinExistence type="predicted"/>
<dbReference type="Proteomes" id="UP000637774">
    <property type="component" value="Unassembled WGS sequence"/>
</dbReference>
<dbReference type="InterPro" id="IPR011044">
    <property type="entry name" value="Quino_amine_DH_bsu"/>
</dbReference>
<gene>
    <name evidence="2" type="ORF">GCM10011495_33980</name>
</gene>
<evidence type="ECO:0000313" key="2">
    <source>
        <dbReference type="EMBL" id="GGH89723.1"/>
    </source>
</evidence>
<accession>A0ABQ2AEN5</accession>
<dbReference type="EMBL" id="BMGY01000044">
    <property type="protein sequence ID" value="GGH89723.1"/>
    <property type="molecule type" value="Genomic_DNA"/>
</dbReference>